<gene>
    <name evidence="1" type="ORF">ETH_00022800</name>
</gene>
<dbReference type="SUPFAM" id="SSF50978">
    <property type="entry name" value="WD40 repeat-like"/>
    <property type="match status" value="1"/>
</dbReference>
<dbReference type="GeneID" id="25253672"/>
<dbReference type="VEuPathDB" id="ToxoDB:ETH2_0640600"/>
<accession>U6L043</accession>
<protein>
    <recommendedName>
        <fullName evidence="3">WD domain, G-beta repeat-containing protein</fullName>
    </recommendedName>
</protein>
<dbReference type="Proteomes" id="UP000030747">
    <property type="component" value="Unassembled WGS sequence"/>
</dbReference>
<dbReference type="InterPro" id="IPR015943">
    <property type="entry name" value="WD40/YVTN_repeat-like_dom_sf"/>
</dbReference>
<dbReference type="OrthoDB" id="331882at2759"/>
<evidence type="ECO:0000313" key="2">
    <source>
        <dbReference type="Proteomes" id="UP000030747"/>
    </source>
</evidence>
<reference evidence="1" key="2">
    <citation type="submission" date="2013-10" db="EMBL/GenBank/DDBJ databases">
        <authorList>
            <person name="Aslett M."/>
        </authorList>
    </citation>
    <scope>NUCLEOTIDE SEQUENCE [LARGE SCALE GENOMIC DNA]</scope>
    <source>
        <strain evidence="1">Houghton</strain>
    </source>
</reference>
<keyword evidence="2" id="KW-1185">Reference proteome</keyword>
<dbReference type="EMBL" id="HG676162">
    <property type="protein sequence ID" value="CDJ43792.1"/>
    <property type="molecule type" value="Genomic_DNA"/>
</dbReference>
<name>U6L043_EIMTE</name>
<proteinExistence type="predicted"/>
<evidence type="ECO:0000313" key="1">
    <source>
        <dbReference type="EMBL" id="CDJ43792.1"/>
    </source>
</evidence>
<dbReference type="Gene3D" id="2.130.10.10">
    <property type="entry name" value="YVTN repeat-like/Quinoprotein amine dehydrogenase"/>
    <property type="match status" value="1"/>
</dbReference>
<evidence type="ECO:0008006" key="3">
    <source>
        <dbReference type="Google" id="ProtNLM"/>
    </source>
</evidence>
<dbReference type="InterPro" id="IPR036322">
    <property type="entry name" value="WD40_repeat_dom_sf"/>
</dbReference>
<organism evidence="1 2">
    <name type="scientific">Eimeria tenella</name>
    <name type="common">Coccidian parasite</name>
    <dbReference type="NCBI Taxonomy" id="5802"/>
    <lineage>
        <taxon>Eukaryota</taxon>
        <taxon>Sar</taxon>
        <taxon>Alveolata</taxon>
        <taxon>Apicomplexa</taxon>
        <taxon>Conoidasida</taxon>
        <taxon>Coccidia</taxon>
        <taxon>Eucoccidiorida</taxon>
        <taxon>Eimeriorina</taxon>
        <taxon>Eimeriidae</taxon>
        <taxon>Eimeria</taxon>
    </lineage>
</organism>
<dbReference type="AlphaFoldDB" id="U6L043"/>
<dbReference type="RefSeq" id="XP_013234541.1">
    <property type="nucleotide sequence ID" value="XM_013379087.1"/>
</dbReference>
<reference evidence="1" key="1">
    <citation type="submission" date="2013-10" db="EMBL/GenBank/DDBJ databases">
        <title>Genomic analysis of the causative agents of coccidiosis in chickens.</title>
        <authorList>
            <person name="Reid A.J."/>
            <person name="Blake D."/>
            <person name="Billington K."/>
            <person name="Browne H."/>
            <person name="Dunn M."/>
            <person name="Hung S."/>
            <person name="Kawahara F."/>
            <person name="Miranda-Saavedra D."/>
            <person name="Mourier T."/>
            <person name="Nagra H."/>
            <person name="Otto T.D."/>
            <person name="Rawlings N."/>
            <person name="Sanchez A."/>
            <person name="Sanders M."/>
            <person name="Subramaniam C."/>
            <person name="Tay Y."/>
            <person name="Dear P."/>
            <person name="Doerig C."/>
            <person name="Gruber A."/>
            <person name="Parkinson J."/>
            <person name="Shirley M."/>
            <person name="Wan K.L."/>
            <person name="Berriman M."/>
            <person name="Tomley F."/>
            <person name="Pain A."/>
        </authorList>
    </citation>
    <scope>NUCLEOTIDE SEQUENCE [LARGE SCALE GENOMIC DNA]</scope>
    <source>
        <strain evidence="1">Houghton</strain>
    </source>
</reference>
<sequence>MQQLSLLGSHERGILSVAYHSQSGLFFSGAKDLMALGFDCRAPRRPALSLQHEDWVAALHAAAAPLLPHTIRTGDKRVHTWDVRFPTAPLPELPHKQHCHKQLISGLRSDALRLVSCSLDGCVLSSSVEAAAGSSSTSLSTEVLDVAAAGAAAAAAAATAAAAAACFPRAVGQQHSDWLLAVDFAETKLAAAAANGVLRLYDFSQRLLQQHECKRRCSASF</sequence>
<dbReference type="VEuPathDB" id="ToxoDB:ETH_00022800"/>